<evidence type="ECO:0000256" key="12">
    <source>
        <dbReference type="ARBA" id="ARBA00022801"/>
    </source>
</evidence>
<organism evidence="21 22">
    <name type="scientific">Effrenium voratum</name>
    <dbReference type="NCBI Taxonomy" id="2562239"/>
    <lineage>
        <taxon>Eukaryota</taxon>
        <taxon>Sar</taxon>
        <taxon>Alveolata</taxon>
        <taxon>Dinophyceae</taxon>
        <taxon>Suessiales</taxon>
        <taxon>Symbiodiniaceae</taxon>
        <taxon>Effrenium</taxon>
    </lineage>
</organism>
<keyword evidence="9 19" id="KW-0732">Signal</keyword>
<evidence type="ECO:0000256" key="13">
    <source>
        <dbReference type="ARBA" id="ARBA00022840"/>
    </source>
</evidence>
<dbReference type="GO" id="GO:0004798">
    <property type="term" value="F:dTMP kinase activity"/>
    <property type="evidence" value="ECO:0007669"/>
    <property type="project" value="UniProtKB-EC"/>
</dbReference>
<keyword evidence="16" id="KW-0961">Cell wall biogenesis/degradation</keyword>
<feature type="signal peptide" evidence="19">
    <location>
        <begin position="1"/>
        <end position="38"/>
    </location>
</feature>
<dbReference type="Pfam" id="PF07943">
    <property type="entry name" value="PBP5_C"/>
    <property type="match status" value="1"/>
</dbReference>
<evidence type="ECO:0000313" key="22">
    <source>
        <dbReference type="Proteomes" id="UP001178507"/>
    </source>
</evidence>
<keyword evidence="8" id="KW-0545">Nucleotide biosynthesis</keyword>
<dbReference type="InterPro" id="IPR037167">
    <property type="entry name" value="Peptidase_S11_C_sf"/>
</dbReference>
<evidence type="ECO:0000256" key="14">
    <source>
        <dbReference type="ARBA" id="ARBA00022960"/>
    </source>
</evidence>
<dbReference type="GO" id="GO:0071555">
    <property type="term" value="P:cell wall organization"/>
    <property type="evidence" value="ECO:0007669"/>
    <property type="project" value="UniProtKB-KW"/>
</dbReference>
<dbReference type="GO" id="GO:0005829">
    <property type="term" value="C:cytosol"/>
    <property type="evidence" value="ECO:0007669"/>
    <property type="project" value="TreeGrafter"/>
</dbReference>
<evidence type="ECO:0000256" key="4">
    <source>
        <dbReference type="ARBA" id="ARBA00009776"/>
    </source>
</evidence>
<dbReference type="CDD" id="cd01672">
    <property type="entry name" value="TMPK"/>
    <property type="match status" value="1"/>
</dbReference>
<dbReference type="SMART" id="SM00936">
    <property type="entry name" value="PBP5_C"/>
    <property type="match status" value="1"/>
</dbReference>
<dbReference type="InterPro" id="IPR018044">
    <property type="entry name" value="Peptidase_S11"/>
</dbReference>
<comment type="similarity">
    <text evidence="4">Belongs to the thymidylate kinase family.</text>
</comment>
<keyword evidence="5" id="KW-0121">Carboxypeptidase</keyword>
<dbReference type="InterPro" id="IPR001967">
    <property type="entry name" value="Peptidase_S11_N"/>
</dbReference>
<keyword evidence="14" id="KW-0133">Cell shape</keyword>
<dbReference type="Gene3D" id="3.40.50.300">
    <property type="entry name" value="P-loop containing nucleotide triphosphate hydrolases"/>
    <property type="match status" value="2"/>
</dbReference>
<dbReference type="InterPro" id="IPR027417">
    <property type="entry name" value="P-loop_NTPase"/>
</dbReference>
<dbReference type="InterPro" id="IPR039430">
    <property type="entry name" value="Thymidylate_kin-like_dom"/>
</dbReference>
<dbReference type="Pfam" id="PF13177">
    <property type="entry name" value="DNA_pol3_delta2"/>
    <property type="match status" value="1"/>
</dbReference>
<dbReference type="InterPro" id="IPR015956">
    <property type="entry name" value="Peniciliin-bd_prot_C_sf"/>
</dbReference>
<dbReference type="HAMAP" id="MF_00165">
    <property type="entry name" value="Thymidylate_kinase"/>
    <property type="match status" value="1"/>
</dbReference>
<evidence type="ECO:0000256" key="10">
    <source>
        <dbReference type="ARBA" id="ARBA00022741"/>
    </source>
</evidence>
<dbReference type="InterPro" id="IPR018094">
    <property type="entry name" value="Thymidylate_kinase"/>
</dbReference>
<dbReference type="Pfam" id="PF00768">
    <property type="entry name" value="Peptidase_S11"/>
    <property type="match status" value="1"/>
</dbReference>
<evidence type="ECO:0000259" key="20">
    <source>
        <dbReference type="SMART" id="SM00936"/>
    </source>
</evidence>
<comment type="caution">
    <text evidence="21">The sequence shown here is derived from an EMBL/GenBank/DDBJ whole genome shotgun (WGS) entry which is preliminary data.</text>
</comment>
<keyword evidence="15" id="KW-0573">Peptidoglycan synthesis</keyword>
<name>A0AA36ISB9_9DINO</name>
<evidence type="ECO:0000256" key="3">
    <source>
        <dbReference type="ARBA" id="ARBA00007164"/>
    </source>
</evidence>
<dbReference type="PROSITE" id="PS01331">
    <property type="entry name" value="THYMIDYLATE_KINASE"/>
    <property type="match status" value="1"/>
</dbReference>
<evidence type="ECO:0000256" key="7">
    <source>
        <dbReference type="ARBA" id="ARBA00022679"/>
    </source>
</evidence>
<accession>A0AA36ISB9</accession>
<dbReference type="GO" id="GO:0006508">
    <property type="term" value="P:proteolysis"/>
    <property type="evidence" value="ECO:0007669"/>
    <property type="project" value="UniProtKB-KW"/>
</dbReference>
<feature type="chain" id="PRO_5041422685" description="Peptidase S11 D-Ala-D-Ala carboxypeptidase A C-terminal domain-containing protein" evidence="19">
    <location>
        <begin position="39"/>
        <end position="934"/>
    </location>
</feature>
<evidence type="ECO:0000256" key="5">
    <source>
        <dbReference type="ARBA" id="ARBA00022645"/>
    </source>
</evidence>
<sequence length="934" mass="100615">MSLIFMRSLPRGTFGRPAITIVLLLMAAVLLSAGPARAQLYETPARHAMLLDVGTGTILFSKDTDTPIPPASLAKLMTMEVVFHALKSDRLTLEDRFLVSENAWRTGGAVSGTSTMFAELNSEIALEDLIRGVIVQSANDGCIIIAEGIAGSEEAFAQLMNDRARAIGMTGSNFVNSTGLPADGQTVTIRDLVTLTQHMQRTYPEFYRYYSETEFTWNGIRQRNRNPLLRMDIGADGMKTGFTEASGYAIVGSVARSGRRMIVAMSGLDSERQRAEEARKMLDWGIRAFEPHSLFDAGEEIGNVRLYGGEAATAPVRLAEPLTILMPLTGRDTMRAQIVFDGPVPAPVEAGDPIARLHIYFGDELAHEAELEAAQAARAHGHDGLFITFEGGEGVGKSTQIRLLADRLAERGHAVRVSREPGGTPGAEAVRHVLLDEAALEGFGPALEALLFAAARSDHVEQVIRPALARGETVLVDRFMDSTRVYQGVSGDLDPGFVAALERVAIHGTVPDLTIILDLDPEAGLARADARRAENTAQDRFEKETVAVHEARRKAFRAIAEAEPDRCNLGACGAARRRQQRWGKRFMTDQQTPEYHDTLEGIAPPSASTRLVGHETAVAQMLSIVRSGHHAILLDGEQGIGKATAAFHLANALLDGASLKDERLPAPNPSSPGVRQVAQGAHPNLIHLTRPRAATGTGFKTAITIDEVRRVQHFLSMTASVDRARIVIVDPVGDMPRGAANALLKTLEEPPFNTLFLLVSHGSGGLLATIRSRCQIVRFAPLPDSQVEEVITLAGQGAVPESDTGRLAALSGGRPRLALTLALFGGAELRDSLEKLLAAPRFDTMLAHRLAEVAGAKGNDTHNTLLREMAVDIVRSRARSAALSGDLRGADRLAAFERELAQRFAEADAFGLDRKQELLVASARMHDVLGGAGR</sequence>
<comment type="similarity">
    <text evidence="3">Belongs to the peptidase S11 family.</text>
</comment>
<dbReference type="AlphaFoldDB" id="A0AA36ISB9"/>
<keyword evidence="13" id="KW-0067">ATP-binding</keyword>
<feature type="domain" description="Peptidase S11 D-Ala-D-Ala carboxypeptidase A C-terminal" evidence="20">
    <location>
        <begin position="289"/>
        <end position="379"/>
    </location>
</feature>
<dbReference type="SUPFAM" id="SSF52540">
    <property type="entry name" value="P-loop containing nucleoside triphosphate hydrolases"/>
    <property type="match status" value="2"/>
</dbReference>
<keyword evidence="7" id="KW-0808">Transferase</keyword>
<evidence type="ECO:0000256" key="2">
    <source>
        <dbReference type="ARBA" id="ARBA00004752"/>
    </source>
</evidence>
<dbReference type="GO" id="GO:0008360">
    <property type="term" value="P:regulation of cell shape"/>
    <property type="evidence" value="ECO:0007669"/>
    <property type="project" value="UniProtKB-KW"/>
</dbReference>
<dbReference type="GO" id="GO:0006227">
    <property type="term" value="P:dUDP biosynthetic process"/>
    <property type="evidence" value="ECO:0007669"/>
    <property type="project" value="TreeGrafter"/>
</dbReference>
<dbReference type="SUPFAM" id="SSF56601">
    <property type="entry name" value="beta-lactamase/transpeptidase-like"/>
    <property type="match status" value="1"/>
</dbReference>
<comment type="function">
    <text evidence="1">Removes C-terminal D-alanyl residues from sugar-peptide cell wall precursors.</text>
</comment>
<keyword evidence="11" id="KW-0418">Kinase</keyword>
<dbReference type="FunFam" id="3.40.50.300:FF:000225">
    <property type="entry name" value="Thymidylate kinase"/>
    <property type="match status" value="1"/>
</dbReference>
<dbReference type="GO" id="GO:0006233">
    <property type="term" value="P:dTDP biosynthetic process"/>
    <property type="evidence" value="ECO:0007669"/>
    <property type="project" value="InterPro"/>
</dbReference>
<evidence type="ECO:0000256" key="18">
    <source>
        <dbReference type="ARBA" id="ARBA00048743"/>
    </source>
</evidence>
<dbReference type="NCBIfam" id="TIGR00041">
    <property type="entry name" value="DTMP_kinase"/>
    <property type="match status" value="1"/>
</dbReference>
<reference evidence="21" key="1">
    <citation type="submission" date="2023-08" db="EMBL/GenBank/DDBJ databases">
        <authorList>
            <person name="Chen Y."/>
            <person name="Shah S."/>
            <person name="Dougan E. K."/>
            <person name="Thang M."/>
            <person name="Chan C."/>
        </authorList>
    </citation>
    <scope>NUCLEOTIDE SEQUENCE</scope>
</reference>
<evidence type="ECO:0000256" key="17">
    <source>
        <dbReference type="ARBA" id="ARBA00034000"/>
    </source>
</evidence>
<comment type="catalytic activity">
    <reaction evidence="17">
        <text>Preferential cleavage: (Ac)2-L-Lys-D-Ala-|-D-Ala. Also transpeptidation of peptidyl-alanyl moieties that are N-acyl substituents of D-alanine.</text>
        <dbReference type="EC" id="3.4.16.4"/>
    </reaction>
</comment>
<evidence type="ECO:0000256" key="6">
    <source>
        <dbReference type="ARBA" id="ARBA00022670"/>
    </source>
</evidence>
<dbReference type="SUPFAM" id="SSF69189">
    <property type="entry name" value="Penicillin-binding protein associated domain"/>
    <property type="match status" value="1"/>
</dbReference>
<dbReference type="PANTHER" id="PTHR10344:SF4">
    <property type="entry name" value="UMP-CMP KINASE 2, MITOCHONDRIAL"/>
    <property type="match status" value="1"/>
</dbReference>
<dbReference type="Gene3D" id="3.40.710.10">
    <property type="entry name" value="DD-peptidase/beta-lactamase superfamily"/>
    <property type="match status" value="1"/>
</dbReference>
<dbReference type="PANTHER" id="PTHR10344">
    <property type="entry name" value="THYMIDYLATE KINASE"/>
    <property type="match status" value="1"/>
</dbReference>
<evidence type="ECO:0000256" key="15">
    <source>
        <dbReference type="ARBA" id="ARBA00022984"/>
    </source>
</evidence>
<dbReference type="InterPro" id="IPR012907">
    <property type="entry name" value="Peptidase_S11_C"/>
</dbReference>
<dbReference type="EMBL" id="CAUJNA010002223">
    <property type="protein sequence ID" value="CAJ1391798.1"/>
    <property type="molecule type" value="Genomic_DNA"/>
</dbReference>
<keyword evidence="22" id="KW-1185">Reference proteome</keyword>
<evidence type="ECO:0000256" key="8">
    <source>
        <dbReference type="ARBA" id="ARBA00022727"/>
    </source>
</evidence>
<dbReference type="GO" id="GO:0009002">
    <property type="term" value="F:serine-type D-Ala-D-Ala carboxypeptidase activity"/>
    <property type="evidence" value="ECO:0007669"/>
    <property type="project" value="UniProtKB-EC"/>
</dbReference>
<keyword evidence="12" id="KW-0378">Hydrolase</keyword>
<dbReference type="Pfam" id="PF02223">
    <property type="entry name" value="Thymidylate_kin"/>
    <property type="match status" value="1"/>
</dbReference>
<dbReference type="Proteomes" id="UP001178507">
    <property type="component" value="Unassembled WGS sequence"/>
</dbReference>
<evidence type="ECO:0000256" key="16">
    <source>
        <dbReference type="ARBA" id="ARBA00023316"/>
    </source>
</evidence>
<dbReference type="InterPro" id="IPR012338">
    <property type="entry name" value="Beta-lactam/transpept-like"/>
</dbReference>
<dbReference type="GO" id="GO:0006235">
    <property type="term" value="P:dTTP biosynthetic process"/>
    <property type="evidence" value="ECO:0007669"/>
    <property type="project" value="TreeGrafter"/>
</dbReference>
<keyword evidence="10" id="KW-0547">Nucleotide-binding</keyword>
<dbReference type="NCBIfam" id="NF006586">
    <property type="entry name" value="PRK09112.1"/>
    <property type="match status" value="1"/>
</dbReference>
<keyword evidence="6" id="KW-0645">Protease</keyword>
<evidence type="ECO:0000256" key="9">
    <source>
        <dbReference type="ARBA" id="ARBA00022729"/>
    </source>
</evidence>
<dbReference type="InterPro" id="IPR018095">
    <property type="entry name" value="Thymidylate_kin_CS"/>
</dbReference>
<gene>
    <name evidence="21" type="ORF">EVOR1521_LOCUS17062</name>
</gene>
<proteinExistence type="inferred from homology"/>
<evidence type="ECO:0000313" key="21">
    <source>
        <dbReference type="EMBL" id="CAJ1391798.1"/>
    </source>
</evidence>
<comment type="pathway">
    <text evidence="2">Cell wall biogenesis; peptidoglycan biosynthesis.</text>
</comment>
<dbReference type="GO" id="GO:0005524">
    <property type="term" value="F:ATP binding"/>
    <property type="evidence" value="ECO:0007669"/>
    <property type="project" value="UniProtKB-KW"/>
</dbReference>
<comment type="catalytic activity">
    <reaction evidence="18">
        <text>dTMP + ATP = dTDP + ADP</text>
        <dbReference type="Rhea" id="RHEA:13517"/>
        <dbReference type="ChEBI" id="CHEBI:30616"/>
        <dbReference type="ChEBI" id="CHEBI:58369"/>
        <dbReference type="ChEBI" id="CHEBI:63528"/>
        <dbReference type="ChEBI" id="CHEBI:456216"/>
        <dbReference type="EC" id="2.7.4.9"/>
    </reaction>
</comment>
<evidence type="ECO:0000256" key="11">
    <source>
        <dbReference type="ARBA" id="ARBA00022777"/>
    </source>
</evidence>
<dbReference type="Gene3D" id="2.60.410.10">
    <property type="entry name" value="D-Ala-D-Ala carboxypeptidase, C-terminal domain"/>
    <property type="match status" value="1"/>
</dbReference>
<evidence type="ECO:0000256" key="1">
    <source>
        <dbReference type="ARBA" id="ARBA00003217"/>
    </source>
</evidence>
<protein>
    <recommendedName>
        <fullName evidence="20">Peptidase S11 D-Ala-D-Ala carboxypeptidase A C-terminal domain-containing protein</fullName>
    </recommendedName>
</protein>
<evidence type="ECO:0000256" key="19">
    <source>
        <dbReference type="SAM" id="SignalP"/>
    </source>
</evidence>
<dbReference type="PRINTS" id="PR00725">
    <property type="entry name" value="DADACBPTASE1"/>
</dbReference>